<dbReference type="AlphaFoldDB" id="A0A1B6NUN7"/>
<dbReference type="InterPro" id="IPR000594">
    <property type="entry name" value="ThiF_NAD_FAD-bd"/>
</dbReference>
<comment type="caution">
    <text evidence="2">The sequence shown here is derived from an EMBL/GenBank/DDBJ whole genome shotgun (WGS) entry which is preliminary data.</text>
</comment>
<dbReference type="EMBL" id="AYSL01000706">
    <property type="protein sequence ID" value="KTF07184.1"/>
    <property type="molecule type" value="Genomic_DNA"/>
</dbReference>
<dbReference type="Gene3D" id="3.40.50.720">
    <property type="entry name" value="NAD(P)-binding Rossmann-like Domain"/>
    <property type="match status" value="1"/>
</dbReference>
<feature type="domain" description="THIF-type NAD/FAD binding fold" evidence="1">
    <location>
        <begin position="134"/>
        <end position="300"/>
    </location>
</feature>
<proteinExistence type="predicted"/>
<dbReference type="SUPFAM" id="SSF69572">
    <property type="entry name" value="Activating enzymes of the ubiquitin-like proteins"/>
    <property type="match status" value="1"/>
</dbReference>
<dbReference type="PANTHER" id="PTHR43267">
    <property type="entry name" value="TRNA THREONYLCARBAMOYLADENOSINE DEHYDRATASE"/>
    <property type="match status" value="1"/>
</dbReference>
<gene>
    <name evidence="2" type="ORF">MGSAQ_001322</name>
</gene>
<dbReference type="GO" id="GO:0061503">
    <property type="term" value="F:tRNA threonylcarbamoyladenosine dehydratase"/>
    <property type="evidence" value="ECO:0007669"/>
    <property type="project" value="TreeGrafter"/>
</dbReference>
<reference evidence="2" key="1">
    <citation type="submission" date="2013-11" db="EMBL/GenBank/DDBJ databases">
        <title>Microbial diversity, functional groups and degradation webs in Northern and Southern Mediterranean and Red Sea marine crude oil polluted sites.</title>
        <authorList>
            <person name="Daffonchio D."/>
            <person name="Mapelli F."/>
            <person name="Ferrer M."/>
            <person name="Richter M."/>
            <person name="Cherif A."/>
            <person name="Malkawi H.I."/>
            <person name="Yakimov M.M."/>
            <person name="Abdel-Fattah Y.R."/>
            <person name="Blaghen M."/>
            <person name="Golyshin P.N."/>
            <person name="Kalogerakis N."/>
            <person name="Boon N."/>
            <person name="Magagnini M."/>
            <person name="Fava F."/>
        </authorList>
    </citation>
    <scope>NUCLEOTIDE SEQUENCE</scope>
</reference>
<dbReference type="GO" id="GO:0008641">
    <property type="term" value="F:ubiquitin-like modifier activating enzyme activity"/>
    <property type="evidence" value="ECO:0007669"/>
    <property type="project" value="InterPro"/>
</dbReference>
<name>A0A1B6NUN7_9ZZZZ</name>
<evidence type="ECO:0000313" key="2">
    <source>
        <dbReference type="EMBL" id="KTF07184.1"/>
    </source>
</evidence>
<dbReference type="InterPro" id="IPR035985">
    <property type="entry name" value="Ubiquitin-activating_enz"/>
</dbReference>
<accession>A0A1B6NUN7</accession>
<organism evidence="2">
    <name type="scientific">marine sediment metagenome</name>
    <dbReference type="NCBI Taxonomy" id="412755"/>
    <lineage>
        <taxon>unclassified sequences</taxon>
        <taxon>metagenomes</taxon>
        <taxon>ecological metagenomes</taxon>
    </lineage>
</organism>
<dbReference type="Pfam" id="PF00899">
    <property type="entry name" value="ThiF"/>
    <property type="match status" value="1"/>
</dbReference>
<sequence length="387" mass="43514">MINLGSSYQPHFIPRQFIDESSLNGIPFKTFSNWLKKISLSAYSQLESAIFGYVNHIKDIDISEKESNYDFTGCLIIDSETLSFRIDLSLLNKAYQYKGDLHLSKNYRQKILSQSKIFLLSSFNYTPHHIFERNIKKLEQPSLIDKKVLIIGCGAIGGYIALALARLGAGANNGKLILIDNDKLSSLNLGRHVLGKNYLYQNKATVLKKEIENQLPNMNIEAYPSSILNKMGLMADVDLIIDATASSAVSQRINENYDQSEKITAPIIHAWIRNNGECVQSLFYDKMVASACRSCINKNGHHIRAEYDALEGGVEPITAIRACTDFTPYAVSSSMSTASLVTDMVLDWLKGEVSPRYRTRYSEKWHGKKLQSADFLPHEDCHVCARP</sequence>
<evidence type="ECO:0000259" key="1">
    <source>
        <dbReference type="Pfam" id="PF00899"/>
    </source>
</evidence>
<dbReference type="GO" id="GO:0061504">
    <property type="term" value="P:cyclic threonylcarbamoyladenosine biosynthetic process"/>
    <property type="evidence" value="ECO:0007669"/>
    <property type="project" value="TreeGrafter"/>
</dbReference>
<dbReference type="InterPro" id="IPR045886">
    <property type="entry name" value="ThiF/MoeB/HesA"/>
</dbReference>
<dbReference type="CDD" id="cd01483">
    <property type="entry name" value="E1_enzyme_family"/>
    <property type="match status" value="1"/>
</dbReference>
<protein>
    <submittedName>
        <fullName evidence="2">Uba/thif-type NAD/fad binding protein</fullName>
    </submittedName>
</protein>
<dbReference type="PANTHER" id="PTHR43267:SF1">
    <property type="entry name" value="TRNA THREONYLCARBAMOYLADENOSINE DEHYDRATASE"/>
    <property type="match status" value="1"/>
</dbReference>